<evidence type="ECO:0000256" key="5">
    <source>
        <dbReference type="ARBA" id="ARBA00023288"/>
    </source>
</evidence>
<organism evidence="8 9">
    <name type="scientific">Callosobruchus maculatus</name>
    <name type="common">Southern cowpea weevil</name>
    <name type="synonym">Pulse bruchid</name>
    <dbReference type="NCBI Taxonomy" id="64391"/>
    <lineage>
        <taxon>Eukaryota</taxon>
        <taxon>Metazoa</taxon>
        <taxon>Ecdysozoa</taxon>
        <taxon>Arthropoda</taxon>
        <taxon>Hexapoda</taxon>
        <taxon>Insecta</taxon>
        <taxon>Pterygota</taxon>
        <taxon>Neoptera</taxon>
        <taxon>Endopterygota</taxon>
        <taxon>Coleoptera</taxon>
        <taxon>Polyphaga</taxon>
        <taxon>Cucujiformia</taxon>
        <taxon>Chrysomeloidea</taxon>
        <taxon>Chrysomelidae</taxon>
        <taxon>Bruchinae</taxon>
        <taxon>Bruchini</taxon>
        <taxon>Callosobruchus</taxon>
    </lineage>
</organism>
<evidence type="ECO:0000256" key="4">
    <source>
        <dbReference type="ARBA" id="ARBA00023136"/>
    </source>
</evidence>
<feature type="region of interest" description="Disordered" evidence="6">
    <location>
        <begin position="301"/>
        <end position="330"/>
    </location>
</feature>
<dbReference type="PANTHER" id="PTHR21258:SF55">
    <property type="entry name" value="FI23523P1"/>
    <property type="match status" value="1"/>
</dbReference>
<name>A0A653CTM8_CALMS</name>
<sequence length="371" mass="40695">MLKMGCVSSRIDINDRHPNIFQVTNVDDQGKPISPGKLQVTDIELVFYQKGKKPTKWPLRSLRKYGFDTEMFSFECGRRSPTGHGIYAFKCKKAEQLFNIVHRYITGNVPNEDPSAVDHVGNNIPPQPTARRPTITLQTTESGGYLYPSGVPVPMIPRTTPTSRPGSVSSSNGPLSPSDVLNVEHNNNKRNSAEPAYTNSAVIENGLAPPLYANLSAEAAESVGHVYMNVERNTKDITKEDEEEVRHCYANIDSKDIEKLRPFSDTQLGSGPQTPTIPYGTDPAAGAEYLPVREVNYAELDLDTGDPTSPPPASNAGPTETSPTTPHGKSYAMIDFQKTTALSQSINPMMTEDEGSRKTRHNSTINYNGLE</sequence>
<feature type="region of interest" description="Disordered" evidence="6">
    <location>
        <begin position="155"/>
        <end position="179"/>
    </location>
</feature>
<dbReference type="PANTHER" id="PTHR21258">
    <property type="entry name" value="DOCKING PROTEIN RELATED"/>
    <property type="match status" value="1"/>
</dbReference>
<keyword evidence="5" id="KW-0449">Lipoprotein</keyword>
<feature type="compositionally biased region" description="Polar residues" evidence="6">
    <location>
        <begin position="264"/>
        <end position="276"/>
    </location>
</feature>
<dbReference type="OrthoDB" id="6279276at2759"/>
<dbReference type="EMBL" id="CAACVG010008782">
    <property type="protein sequence ID" value="VEN51049.1"/>
    <property type="molecule type" value="Genomic_DNA"/>
</dbReference>
<evidence type="ECO:0000313" key="9">
    <source>
        <dbReference type="Proteomes" id="UP000410492"/>
    </source>
</evidence>
<keyword evidence="4" id="KW-0472">Membrane</keyword>
<reference evidence="8 9" key="1">
    <citation type="submission" date="2019-01" db="EMBL/GenBank/DDBJ databases">
        <authorList>
            <person name="Sayadi A."/>
        </authorList>
    </citation>
    <scope>NUCLEOTIDE SEQUENCE [LARGE SCALE GENOMIC DNA]</scope>
</reference>
<feature type="region of interest" description="Disordered" evidence="6">
    <location>
        <begin position="350"/>
        <end position="371"/>
    </location>
</feature>
<feature type="region of interest" description="Disordered" evidence="6">
    <location>
        <begin position="260"/>
        <end position="284"/>
    </location>
</feature>
<feature type="compositionally biased region" description="Low complexity" evidence="6">
    <location>
        <begin position="165"/>
        <end position="178"/>
    </location>
</feature>
<dbReference type="CDD" id="cd01202">
    <property type="entry name" value="PTB_FRS2"/>
    <property type="match status" value="1"/>
</dbReference>
<proteinExistence type="predicted"/>
<dbReference type="Pfam" id="PF02174">
    <property type="entry name" value="IRS"/>
    <property type="match status" value="1"/>
</dbReference>
<comment type="subcellular location">
    <subcellularLocation>
        <location evidence="1">Membrane</location>
    </subcellularLocation>
</comment>
<dbReference type="Proteomes" id="UP000410492">
    <property type="component" value="Unassembled WGS sequence"/>
</dbReference>
<dbReference type="InterPro" id="IPR038742">
    <property type="entry name" value="FRS2_PTB"/>
</dbReference>
<gene>
    <name evidence="8" type="ORF">CALMAC_LOCUS11623</name>
</gene>
<dbReference type="Gene3D" id="2.30.29.30">
    <property type="entry name" value="Pleckstrin-homology domain (PH domain)/Phosphotyrosine-binding domain (PTB)"/>
    <property type="match status" value="1"/>
</dbReference>
<dbReference type="PROSITE" id="PS51064">
    <property type="entry name" value="IRS_PTB"/>
    <property type="match status" value="1"/>
</dbReference>
<dbReference type="InterPro" id="IPR011993">
    <property type="entry name" value="PH-like_dom_sf"/>
</dbReference>
<feature type="compositionally biased region" description="Polar residues" evidence="6">
    <location>
        <begin position="316"/>
        <end position="327"/>
    </location>
</feature>
<keyword evidence="3" id="KW-0519">Myristate</keyword>
<accession>A0A653CTM8</accession>
<dbReference type="GO" id="GO:0008543">
    <property type="term" value="P:fibroblast growth factor receptor signaling pathway"/>
    <property type="evidence" value="ECO:0007669"/>
    <property type="project" value="TreeGrafter"/>
</dbReference>
<feature type="domain" description="IRS-type PTB" evidence="7">
    <location>
        <begin position="13"/>
        <end position="115"/>
    </location>
</feature>
<dbReference type="GO" id="GO:0005068">
    <property type="term" value="F:transmembrane receptor protein tyrosine kinase adaptor activity"/>
    <property type="evidence" value="ECO:0007669"/>
    <property type="project" value="TreeGrafter"/>
</dbReference>
<dbReference type="SMART" id="SM01244">
    <property type="entry name" value="IRS"/>
    <property type="match status" value="1"/>
</dbReference>
<keyword evidence="9" id="KW-1185">Reference proteome</keyword>
<dbReference type="SMART" id="SM00310">
    <property type="entry name" value="PTBI"/>
    <property type="match status" value="1"/>
</dbReference>
<evidence type="ECO:0000313" key="8">
    <source>
        <dbReference type="EMBL" id="VEN51049.1"/>
    </source>
</evidence>
<evidence type="ECO:0000256" key="3">
    <source>
        <dbReference type="ARBA" id="ARBA00022707"/>
    </source>
</evidence>
<dbReference type="InterPro" id="IPR050996">
    <property type="entry name" value="Docking_Protein_DOK"/>
</dbReference>
<evidence type="ECO:0000256" key="6">
    <source>
        <dbReference type="SAM" id="MobiDB-lite"/>
    </source>
</evidence>
<feature type="compositionally biased region" description="Polar residues" evidence="6">
    <location>
        <begin position="362"/>
        <end position="371"/>
    </location>
</feature>
<dbReference type="InterPro" id="IPR002404">
    <property type="entry name" value="IRS_PTB"/>
</dbReference>
<dbReference type="GO" id="GO:0016020">
    <property type="term" value="C:membrane"/>
    <property type="evidence" value="ECO:0007669"/>
    <property type="project" value="UniProtKB-SubCell"/>
</dbReference>
<dbReference type="GO" id="GO:0005104">
    <property type="term" value="F:fibroblast growth factor receptor binding"/>
    <property type="evidence" value="ECO:0007669"/>
    <property type="project" value="TreeGrafter"/>
</dbReference>
<dbReference type="SUPFAM" id="SSF50729">
    <property type="entry name" value="PH domain-like"/>
    <property type="match status" value="1"/>
</dbReference>
<dbReference type="GO" id="GO:0005737">
    <property type="term" value="C:cytoplasm"/>
    <property type="evidence" value="ECO:0007669"/>
    <property type="project" value="TreeGrafter"/>
</dbReference>
<protein>
    <recommendedName>
        <fullName evidence="7">IRS-type PTB domain-containing protein</fullName>
    </recommendedName>
</protein>
<keyword evidence="2" id="KW-0597">Phosphoprotein</keyword>
<evidence type="ECO:0000256" key="1">
    <source>
        <dbReference type="ARBA" id="ARBA00004370"/>
    </source>
</evidence>
<dbReference type="AlphaFoldDB" id="A0A653CTM8"/>
<evidence type="ECO:0000259" key="7">
    <source>
        <dbReference type="PROSITE" id="PS51064"/>
    </source>
</evidence>
<evidence type="ECO:0000256" key="2">
    <source>
        <dbReference type="ARBA" id="ARBA00022553"/>
    </source>
</evidence>